<feature type="domain" description="AMP-binding enzyme C-terminal" evidence="2">
    <location>
        <begin position="442"/>
        <end position="520"/>
    </location>
</feature>
<dbReference type="Pfam" id="PF13193">
    <property type="entry name" value="AMP-binding_C"/>
    <property type="match status" value="1"/>
</dbReference>
<protein>
    <recommendedName>
        <fullName evidence="5">AMP-dependent synthetase/ligase domain-containing protein</fullName>
    </recommendedName>
</protein>
<dbReference type="OrthoDB" id="10253869at2759"/>
<dbReference type="InterPro" id="IPR025110">
    <property type="entry name" value="AMP-bd_C"/>
</dbReference>
<evidence type="ECO:0008006" key="5">
    <source>
        <dbReference type="Google" id="ProtNLM"/>
    </source>
</evidence>
<dbReference type="InterPro" id="IPR042099">
    <property type="entry name" value="ANL_N_sf"/>
</dbReference>
<sequence>MPDDAFQAMSHGKIGDMAKYDYIFHHGRRAYPADRVLYYADGTDQKLSLGELEEKSIQFGNALQAKYDIKPSDVVSIFARDSILYPVAYFGFLAAGATLALIPVQNEMGYTDVAARLVQANSKLLITDSHLYDMASTASALADNLPMIVLDQPRDDAPCLDDMLRGSTPSTIPFQIHTNEESNEHIAFLNRTSGSTGNMKSVLTSHAHFIATMEGTRDTVPADTDPDSDVWLSPLSLGFFINAKLHMGLNILLGIPVVLMRSDLDASTIDVVQRHRIGFLFICPPLAANLARADLSHIDMTSVKWLLTAGAPMHEDFRRTISNQFNGVHLTLEWATSETMLIAIQTDESSRKPGSSGTLVTGMEAKELGVSEPGEILVRSSLARFRGYKDNRVANRDFDRGGWFHTGDYGYLDKDCNVYIVDRIKELIRVGQGYGSHVSASELESVVFQHKSVSSVAVVGVRDDALQIDQPTAFVVLKPEYAAGSRSGMAEDIEQYAGTQLTGLRRLTGGVHCIPHFPLTGFKINRRALKAMVPSRHYHDQSAQGQAGHSAGRALLV</sequence>
<gene>
    <name evidence="3" type="ORF">AJ80_05171</name>
</gene>
<evidence type="ECO:0000313" key="4">
    <source>
        <dbReference type="Proteomes" id="UP000224634"/>
    </source>
</evidence>
<evidence type="ECO:0000313" key="3">
    <source>
        <dbReference type="EMBL" id="PGH16486.1"/>
    </source>
</evidence>
<dbReference type="EMBL" id="PDNA01000073">
    <property type="protein sequence ID" value="PGH16486.1"/>
    <property type="molecule type" value="Genomic_DNA"/>
</dbReference>
<name>A0A2B7Y4R9_POLH7</name>
<dbReference type="PANTHER" id="PTHR24096">
    <property type="entry name" value="LONG-CHAIN-FATTY-ACID--COA LIGASE"/>
    <property type="match status" value="1"/>
</dbReference>
<accession>A0A2B7Y4R9</accession>
<reference evidence="3 4" key="1">
    <citation type="submission" date="2017-10" db="EMBL/GenBank/DDBJ databases">
        <title>Comparative genomics in systemic dimorphic fungi from Ajellomycetaceae.</title>
        <authorList>
            <person name="Munoz J.F."/>
            <person name="Mcewen J.G."/>
            <person name="Clay O.K."/>
            <person name="Cuomo C.A."/>
        </authorList>
    </citation>
    <scope>NUCLEOTIDE SEQUENCE [LARGE SCALE GENOMIC DNA]</scope>
    <source>
        <strain evidence="3 4">UAMH7299</strain>
    </source>
</reference>
<dbReference type="GO" id="GO:0016405">
    <property type="term" value="F:CoA-ligase activity"/>
    <property type="evidence" value="ECO:0007669"/>
    <property type="project" value="TreeGrafter"/>
</dbReference>
<dbReference type="AlphaFoldDB" id="A0A2B7Y4R9"/>
<dbReference type="SUPFAM" id="SSF56801">
    <property type="entry name" value="Acetyl-CoA synthetase-like"/>
    <property type="match status" value="1"/>
</dbReference>
<dbReference type="Pfam" id="PF00501">
    <property type="entry name" value="AMP-binding"/>
    <property type="match status" value="1"/>
</dbReference>
<comment type="caution">
    <text evidence="3">The sequence shown here is derived from an EMBL/GenBank/DDBJ whole genome shotgun (WGS) entry which is preliminary data.</text>
</comment>
<dbReference type="Proteomes" id="UP000224634">
    <property type="component" value="Unassembled WGS sequence"/>
</dbReference>
<dbReference type="Gene3D" id="3.30.300.30">
    <property type="match status" value="1"/>
</dbReference>
<dbReference type="InterPro" id="IPR045851">
    <property type="entry name" value="AMP-bd_C_sf"/>
</dbReference>
<keyword evidence="4" id="KW-1185">Reference proteome</keyword>
<dbReference type="Gene3D" id="3.40.50.12780">
    <property type="entry name" value="N-terminal domain of ligase-like"/>
    <property type="match status" value="1"/>
</dbReference>
<feature type="domain" description="AMP-dependent synthetase/ligase" evidence="1">
    <location>
        <begin position="29"/>
        <end position="388"/>
    </location>
</feature>
<dbReference type="STRING" id="1447883.A0A2B7Y4R9"/>
<dbReference type="PROSITE" id="PS00455">
    <property type="entry name" value="AMP_BINDING"/>
    <property type="match status" value="1"/>
</dbReference>
<dbReference type="InterPro" id="IPR000873">
    <property type="entry name" value="AMP-dep_synth/lig_dom"/>
</dbReference>
<evidence type="ECO:0000259" key="1">
    <source>
        <dbReference type="Pfam" id="PF00501"/>
    </source>
</evidence>
<evidence type="ECO:0000259" key="2">
    <source>
        <dbReference type="Pfam" id="PF13193"/>
    </source>
</evidence>
<dbReference type="InterPro" id="IPR020845">
    <property type="entry name" value="AMP-binding_CS"/>
</dbReference>
<proteinExistence type="predicted"/>
<organism evidence="3 4">
    <name type="scientific">Polytolypa hystricis (strain UAMH7299)</name>
    <dbReference type="NCBI Taxonomy" id="1447883"/>
    <lineage>
        <taxon>Eukaryota</taxon>
        <taxon>Fungi</taxon>
        <taxon>Dikarya</taxon>
        <taxon>Ascomycota</taxon>
        <taxon>Pezizomycotina</taxon>
        <taxon>Eurotiomycetes</taxon>
        <taxon>Eurotiomycetidae</taxon>
        <taxon>Onygenales</taxon>
        <taxon>Onygenales incertae sedis</taxon>
        <taxon>Polytolypa</taxon>
    </lineage>
</organism>
<dbReference type="PANTHER" id="PTHR24096:SF422">
    <property type="entry name" value="BCDNA.GH02901"/>
    <property type="match status" value="1"/>
</dbReference>